<protein>
    <submittedName>
        <fullName evidence="3">MaoC family dehydratase</fullName>
    </submittedName>
</protein>
<dbReference type="InterPro" id="IPR039375">
    <property type="entry name" value="NodN-like"/>
</dbReference>
<dbReference type="InterPro" id="IPR002539">
    <property type="entry name" value="MaoC-like_dom"/>
</dbReference>
<dbReference type="InterPro" id="IPR029069">
    <property type="entry name" value="HotDog_dom_sf"/>
</dbReference>
<comment type="caution">
    <text evidence="3">The sequence shown here is derived from an EMBL/GenBank/DDBJ whole genome shotgun (WGS) entry which is preliminary data.</text>
</comment>
<dbReference type="PANTHER" id="PTHR42993:SF1">
    <property type="entry name" value="MAOC-LIKE DEHYDRATASE DOMAIN-CONTAINING PROTEIN"/>
    <property type="match status" value="1"/>
</dbReference>
<dbReference type="RefSeq" id="WP_420162645.1">
    <property type="nucleotide sequence ID" value="NZ_JBDLNV010000001.1"/>
</dbReference>
<dbReference type="EMBL" id="JBDLNV010000001">
    <property type="protein sequence ID" value="MFM1722056.1"/>
    <property type="molecule type" value="Genomic_DNA"/>
</dbReference>
<accession>A0ABW9F984</accession>
<evidence type="ECO:0000259" key="2">
    <source>
        <dbReference type="Pfam" id="PF01575"/>
    </source>
</evidence>
<dbReference type="CDD" id="cd03450">
    <property type="entry name" value="NodN"/>
    <property type="match status" value="1"/>
</dbReference>
<organism evidence="3 4">
    <name type="scientific">Rhodococcus parequi</name>
    <dbReference type="NCBI Taxonomy" id="3137122"/>
    <lineage>
        <taxon>Bacteria</taxon>
        <taxon>Bacillati</taxon>
        <taxon>Actinomycetota</taxon>
        <taxon>Actinomycetes</taxon>
        <taxon>Mycobacteriales</taxon>
        <taxon>Nocardiaceae</taxon>
        <taxon>Rhodococcus</taxon>
    </lineage>
</organism>
<reference evidence="3 4" key="1">
    <citation type="submission" date="2023-11" db="EMBL/GenBank/DDBJ databases">
        <authorList>
            <person name="Val-Calvo J."/>
            <person name="Scortti M."/>
            <person name="Vazquez-Boland J."/>
        </authorList>
    </citation>
    <scope>NUCLEOTIDE SEQUENCE [LARGE SCALE GENOMIC DNA]</scope>
    <source>
        <strain evidence="3 4">PAM 2766</strain>
    </source>
</reference>
<dbReference type="Proteomes" id="UP001629745">
    <property type="component" value="Unassembled WGS sequence"/>
</dbReference>
<dbReference type="SUPFAM" id="SSF54637">
    <property type="entry name" value="Thioesterase/thiol ester dehydrase-isomerase"/>
    <property type="match status" value="1"/>
</dbReference>
<dbReference type="PANTHER" id="PTHR42993">
    <property type="entry name" value="MAOC-LIKE DEHYDRATASE DOMAIN-CONTAINING PROTEIN"/>
    <property type="match status" value="1"/>
</dbReference>
<gene>
    <name evidence="3" type="ORF">ABEU20_000599</name>
</gene>
<sequence length="155" mass="17051">MIAVDSASDLSDKVGTLLGRSEWIDLSADAIAAFGKTTGDEHWIHVDRERASKEGPFGDVIAHGFFLLSLVTGLGNQCYQVRNAQQWTNYGLDRVRFTAPVTPSDSVRLAISLESLDRTASGFRLIFDCELELKGSPRPAMVARWIVLLTERATP</sequence>
<keyword evidence="4" id="KW-1185">Reference proteome</keyword>
<evidence type="ECO:0000256" key="1">
    <source>
        <dbReference type="ARBA" id="ARBA00005254"/>
    </source>
</evidence>
<name>A0ABW9F984_9NOCA</name>
<dbReference type="Gene3D" id="3.10.129.10">
    <property type="entry name" value="Hotdog Thioesterase"/>
    <property type="match status" value="1"/>
</dbReference>
<evidence type="ECO:0000313" key="4">
    <source>
        <dbReference type="Proteomes" id="UP001629745"/>
    </source>
</evidence>
<evidence type="ECO:0000313" key="3">
    <source>
        <dbReference type="EMBL" id="MFM1722056.1"/>
    </source>
</evidence>
<comment type="similarity">
    <text evidence="1">Belongs to the enoyl-CoA hydratase/isomerase family.</text>
</comment>
<feature type="domain" description="MaoC-like" evidence="2">
    <location>
        <begin position="14"/>
        <end position="114"/>
    </location>
</feature>
<proteinExistence type="inferred from homology"/>
<dbReference type="Pfam" id="PF01575">
    <property type="entry name" value="MaoC_dehydratas"/>
    <property type="match status" value="1"/>
</dbReference>